<keyword evidence="4" id="KW-1185">Reference proteome</keyword>
<keyword evidence="1" id="KW-0732">Signal</keyword>
<dbReference type="Proteomes" id="UP000251800">
    <property type="component" value="Unassembled WGS sequence"/>
</dbReference>
<dbReference type="SMART" id="SM00710">
    <property type="entry name" value="PbH1"/>
    <property type="match status" value="7"/>
</dbReference>
<dbReference type="OrthoDB" id="6189730at2"/>
<dbReference type="InterPro" id="IPR012334">
    <property type="entry name" value="Pectin_lyas_fold"/>
</dbReference>
<reference evidence="3 4" key="1">
    <citation type="submission" date="2018-05" db="EMBL/GenBank/DDBJ databases">
        <title>Abyssibacter profundi OUC007T gen. nov., sp. nov, a marine bacterium isolated from seawater of the Mariana Trench.</title>
        <authorList>
            <person name="Zhou S."/>
        </authorList>
    </citation>
    <scope>NUCLEOTIDE SEQUENCE [LARGE SCALE GENOMIC DNA]</scope>
    <source>
        <strain evidence="3 4">OUC007</strain>
    </source>
</reference>
<dbReference type="SUPFAM" id="SSF51126">
    <property type="entry name" value="Pectin lyase-like"/>
    <property type="match status" value="1"/>
</dbReference>
<dbReference type="RefSeq" id="WP_109720710.1">
    <property type="nucleotide sequence ID" value="NZ_QEQK01000010.1"/>
</dbReference>
<feature type="signal peptide" evidence="1">
    <location>
        <begin position="1"/>
        <end position="28"/>
    </location>
</feature>
<organism evidence="3 4">
    <name type="scientific">Abyssibacter profundi</name>
    <dbReference type="NCBI Taxonomy" id="2182787"/>
    <lineage>
        <taxon>Bacteria</taxon>
        <taxon>Pseudomonadati</taxon>
        <taxon>Pseudomonadota</taxon>
        <taxon>Gammaproteobacteria</taxon>
        <taxon>Chromatiales</taxon>
        <taxon>Oceanococcaceae</taxon>
        <taxon>Abyssibacter</taxon>
    </lineage>
</organism>
<feature type="domain" description="Right handed beta helix" evidence="2">
    <location>
        <begin position="269"/>
        <end position="413"/>
    </location>
</feature>
<accession>A0A363UJ73</accession>
<proteinExistence type="predicted"/>
<dbReference type="InterPro" id="IPR011050">
    <property type="entry name" value="Pectin_lyase_fold/virulence"/>
</dbReference>
<evidence type="ECO:0000313" key="4">
    <source>
        <dbReference type="Proteomes" id="UP000251800"/>
    </source>
</evidence>
<dbReference type="EMBL" id="QEQK01000010">
    <property type="protein sequence ID" value="PWN55471.1"/>
    <property type="molecule type" value="Genomic_DNA"/>
</dbReference>
<evidence type="ECO:0000256" key="1">
    <source>
        <dbReference type="SAM" id="SignalP"/>
    </source>
</evidence>
<gene>
    <name evidence="3" type="ORF">DEH80_11795</name>
</gene>
<dbReference type="Gene3D" id="2.160.20.10">
    <property type="entry name" value="Single-stranded right-handed beta-helix, Pectin lyase-like"/>
    <property type="match status" value="1"/>
</dbReference>
<protein>
    <submittedName>
        <fullName evidence="3">Poly(Beta-D-mannuronate) C5 epimerase</fullName>
    </submittedName>
</protein>
<evidence type="ECO:0000313" key="3">
    <source>
        <dbReference type="EMBL" id="PWN55471.1"/>
    </source>
</evidence>
<dbReference type="InterPro" id="IPR039448">
    <property type="entry name" value="Beta_helix"/>
</dbReference>
<dbReference type="InterPro" id="IPR006626">
    <property type="entry name" value="PbH1"/>
</dbReference>
<sequence>MNGLASMGRAATALSIAVSLLGAAPALGAQQASGYVVRSVEPSNLAMSPPELPDISGYTREAALNKIVRRSPGEVRLQRMVERVEFDEFVGSDGRLATWAQRQRQNPIAIVLSGGLFRLSDVQRAVDAYQLEVSGQGIYTLRLPLLIAASATLLIDGSVRSLRLSQQAGAFLVNDGRLFVADSEIVAWNETAGAPAAYVDKRHFRPFMVSWGGSETFLLNSRFVHLGYGGTKSYGISFSQYSKSVDRHRHRQRPTGWILDSTFDGLLYGFYCYEADDVVIVNNTYKNSVVYGIDPHDRSNRLIIARNTAFGTRQRHGIIVSREVNNSWIFRNESYDNTGSGIMVDRQSTGNIVAYNKVHGNGSDGITIYESPDNLLYANQSIGNEAHGYRVRNSVGIKLYENRAIANAYTGINGHIRRLNDPTRDLSLDPYDTRISMVVVGGRLIHNGGGPISIDQPVSVELYDVDMFAPANTTGVQMSGVLGQHLPEVLDVMIRQRQAVVIEPDNARRKVDG</sequence>
<dbReference type="AlphaFoldDB" id="A0A363UJ73"/>
<feature type="chain" id="PRO_5016784586" evidence="1">
    <location>
        <begin position="29"/>
        <end position="513"/>
    </location>
</feature>
<name>A0A363UJ73_9GAMM</name>
<dbReference type="Pfam" id="PF13229">
    <property type="entry name" value="Beta_helix"/>
    <property type="match status" value="1"/>
</dbReference>
<comment type="caution">
    <text evidence="3">The sequence shown here is derived from an EMBL/GenBank/DDBJ whole genome shotgun (WGS) entry which is preliminary data.</text>
</comment>
<evidence type="ECO:0000259" key="2">
    <source>
        <dbReference type="Pfam" id="PF13229"/>
    </source>
</evidence>